<dbReference type="KEGG" id="nwa:Nwat_2612"/>
<dbReference type="PROSITE" id="PS51257">
    <property type="entry name" value="PROKAR_LIPOPROTEIN"/>
    <property type="match status" value="1"/>
</dbReference>
<feature type="signal peptide" evidence="2">
    <location>
        <begin position="1"/>
        <end position="19"/>
    </location>
</feature>
<dbReference type="eggNOG" id="ENOG5033AM4">
    <property type="taxonomic scope" value="Bacteria"/>
</dbReference>
<dbReference type="AlphaFoldDB" id="D8KA31"/>
<keyword evidence="4" id="KW-1185">Reference proteome</keyword>
<dbReference type="HOGENOM" id="CLU_192805_3_1_6"/>
<organism evidence="3 4">
    <name type="scientific">Nitrosococcus watsoni (strain C-113)</name>
    <dbReference type="NCBI Taxonomy" id="105559"/>
    <lineage>
        <taxon>Bacteria</taxon>
        <taxon>Pseudomonadati</taxon>
        <taxon>Pseudomonadota</taxon>
        <taxon>Gammaproteobacteria</taxon>
        <taxon>Chromatiales</taxon>
        <taxon>Chromatiaceae</taxon>
        <taxon>Nitrosococcus</taxon>
    </lineage>
</organism>
<name>D8KA31_NITWC</name>
<evidence type="ECO:0008006" key="5">
    <source>
        <dbReference type="Google" id="ProtNLM"/>
    </source>
</evidence>
<feature type="chain" id="PRO_5003116724" description="Entericidin EcnAB" evidence="2">
    <location>
        <begin position="20"/>
        <end position="59"/>
    </location>
</feature>
<reference evidence="3 4" key="1">
    <citation type="submission" date="2010-06" db="EMBL/GenBank/DDBJ databases">
        <title>Complete sequence of chromosome of Nitrosococcus watsoni C-113.</title>
        <authorList>
            <consortium name="US DOE Joint Genome Institute"/>
            <person name="Lucas S."/>
            <person name="Copeland A."/>
            <person name="Lapidus A."/>
            <person name="Cheng J.-F."/>
            <person name="Bruce D."/>
            <person name="Goodwin L."/>
            <person name="Pitluck S."/>
            <person name="Malfatti S.A."/>
            <person name="Chain P.S.G."/>
            <person name="Land M."/>
            <person name="Hauser L."/>
            <person name="Kyrpides N."/>
            <person name="Ivanova N."/>
            <person name="Cambell M.A."/>
            <person name="Heidelberg J.F."/>
            <person name="Klotz M.G."/>
            <person name="Woyke T."/>
        </authorList>
    </citation>
    <scope>NUCLEOTIDE SEQUENCE [LARGE SCALE GENOMIC DNA]</scope>
    <source>
        <strain evidence="3 4">C-113</strain>
    </source>
</reference>
<feature type="compositionally biased region" description="Basic and acidic residues" evidence="1">
    <location>
        <begin position="42"/>
        <end position="59"/>
    </location>
</feature>
<dbReference type="RefSeq" id="WP_013221457.1">
    <property type="nucleotide sequence ID" value="NC_014315.1"/>
</dbReference>
<protein>
    <recommendedName>
        <fullName evidence="5">Entericidin EcnAB</fullName>
    </recommendedName>
</protein>
<dbReference type="EMBL" id="CP002086">
    <property type="protein sequence ID" value="ADJ29389.1"/>
    <property type="molecule type" value="Genomic_DNA"/>
</dbReference>
<accession>D8KA31</accession>
<evidence type="ECO:0000313" key="4">
    <source>
        <dbReference type="Proteomes" id="UP000000393"/>
    </source>
</evidence>
<gene>
    <name evidence="3" type="ordered locus">Nwat_2612</name>
</gene>
<evidence type="ECO:0000256" key="2">
    <source>
        <dbReference type="SAM" id="SignalP"/>
    </source>
</evidence>
<dbReference type="OrthoDB" id="5772858at2"/>
<keyword evidence="2" id="KW-0732">Signal</keyword>
<evidence type="ECO:0000313" key="3">
    <source>
        <dbReference type="EMBL" id="ADJ29389.1"/>
    </source>
</evidence>
<evidence type="ECO:0000256" key="1">
    <source>
        <dbReference type="SAM" id="MobiDB-lite"/>
    </source>
</evidence>
<feature type="region of interest" description="Disordered" evidence="1">
    <location>
        <begin position="23"/>
        <end position="59"/>
    </location>
</feature>
<dbReference type="STRING" id="105559.Nwat_2612"/>
<sequence>MMKIKLVIIALLLAGSAWLSGCEQEGPAERAGENIDQTMEDAGDRMEDAGDRMEDATDR</sequence>
<dbReference type="Proteomes" id="UP000000393">
    <property type="component" value="Chromosome"/>
</dbReference>
<proteinExistence type="predicted"/>